<evidence type="ECO:0000313" key="7">
    <source>
        <dbReference type="EMBL" id="CAD5123472.1"/>
    </source>
</evidence>
<dbReference type="GO" id="GO:0008270">
    <property type="term" value="F:zinc ion binding"/>
    <property type="evidence" value="ECO:0007669"/>
    <property type="project" value="UniProtKB-KW"/>
</dbReference>
<evidence type="ECO:0000256" key="3">
    <source>
        <dbReference type="PROSITE-ProRule" id="PRU00175"/>
    </source>
</evidence>
<keyword evidence="2" id="KW-0862">Zinc</keyword>
<dbReference type="EMBL" id="CAJFCJ010000019">
    <property type="protein sequence ID" value="CAD5123472.1"/>
    <property type="molecule type" value="Genomic_DNA"/>
</dbReference>
<dbReference type="GO" id="GO:0016567">
    <property type="term" value="P:protein ubiquitination"/>
    <property type="evidence" value="ECO:0007669"/>
    <property type="project" value="InterPro"/>
</dbReference>
<dbReference type="SUPFAM" id="SSF57850">
    <property type="entry name" value="RING/U-box"/>
    <property type="match status" value="1"/>
</dbReference>
<dbReference type="InterPro" id="IPR002350">
    <property type="entry name" value="Kazal_dom"/>
</dbReference>
<keyword evidence="5" id="KW-0812">Transmembrane</keyword>
<evidence type="ECO:0000256" key="2">
    <source>
        <dbReference type="ARBA" id="ARBA00022833"/>
    </source>
</evidence>
<dbReference type="GO" id="GO:0036503">
    <property type="term" value="P:ERAD pathway"/>
    <property type="evidence" value="ECO:0007669"/>
    <property type="project" value="TreeGrafter"/>
</dbReference>
<protein>
    <submittedName>
        <fullName evidence="7">DgyrCDS11817</fullName>
    </submittedName>
</protein>
<dbReference type="InterPro" id="IPR042494">
    <property type="entry name" value="RNF103"/>
</dbReference>
<dbReference type="GO" id="GO:0004842">
    <property type="term" value="F:ubiquitin-protein transferase activity"/>
    <property type="evidence" value="ECO:0007669"/>
    <property type="project" value="InterPro"/>
</dbReference>
<evidence type="ECO:0000256" key="5">
    <source>
        <dbReference type="SAM" id="Phobius"/>
    </source>
</evidence>
<dbReference type="PANTHER" id="PTHR15302:SF0">
    <property type="entry name" value="E3 UBIQUITIN-PROTEIN LIGASE RNF103"/>
    <property type="match status" value="1"/>
</dbReference>
<dbReference type="PROSITE" id="PS00282">
    <property type="entry name" value="KAZAL_1"/>
    <property type="match status" value="1"/>
</dbReference>
<keyword evidence="1 3" id="KW-0863">Zinc-finger</keyword>
<keyword evidence="4" id="KW-0175">Coiled coil</keyword>
<organism evidence="7 8">
    <name type="scientific">Dimorphilus gyrociliatus</name>
    <dbReference type="NCBI Taxonomy" id="2664684"/>
    <lineage>
        <taxon>Eukaryota</taxon>
        <taxon>Metazoa</taxon>
        <taxon>Spiralia</taxon>
        <taxon>Lophotrochozoa</taxon>
        <taxon>Annelida</taxon>
        <taxon>Polychaeta</taxon>
        <taxon>Polychaeta incertae sedis</taxon>
        <taxon>Dinophilidae</taxon>
        <taxon>Dimorphilus</taxon>
    </lineage>
</organism>
<dbReference type="InterPro" id="IPR001841">
    <property type="entry name" value="Znf_RING"/>
</dbReference>
<keyword evidence="5" id="KW-0472">Membrane</keyword>
<feature type="domain" description="RING-type" evidence="6">
    <location>
        <begin position="447"/>
        <end position="484"/>
    </location>
</feature>
<reference evidence="7 8" key="1">
    <citation type="submission" date="2020-08" db="EMBL/GenBank/DDBJ databases">
        <authorList>
            <person name="Hejnol A."/>
        </authorList>
    </citation>
    <scope>NUCLEOTIDE SEQUENCE [LARGE SCALE GENOMIC DNA]</scope>
</reference>
<keyword evidence="8" id="KW-1185">Reference proteome</keyword>
<dbReference type="Pfam" id="PF13639">
    <property type="entry name" value="zf-RING_2"/>
    <property type="match status" value="1"/>
</dbReference>
<evidence type="ECO:0000256" key="1">
    <source>
        <dbReference type="ARBA" id="ARBA00022771"/>
    </source>
</evidence>
<evidence type="ECO:0000313" key="8">
    <source>
        <dbReference type="Proteomes" id="UP000549394"/>
    </source>
</evidence>
<feature type="coiled-coil region" evidence="4">
    <location>
        <begin position="368"/>
        <end position="395"/>
    </location>
</feature>
<feature type="transmembrane region" description="Helical" evidence="5">
    <location>
        <begin position="7"/>
        <end position="25"/>
    </location>
</feature>
<evidence type="ECO:0000256" key="4">
    <source>
        <dbReference type="SAM" id="Coils"/>
    </source>
</evidence>
<gene>
    <name evidence="7" type="ORF">DGYR_LOCUS11151</name>
</gene>
<keyword evidence="5" id="KW-1133">Transmembrane helix</keyword>
<dbReference type="InterPro" id="IPR013083">
    <property type="entry name" value="Znf_RING/FYVE/PHD"/>
</dbReference>
<keyword evidence="1 3" id="KW-0479">Metal-binding</keyword>
<dbReference type="GO" id="GO:0005783">
    <property type="term" value="C:endoplasmic reticulum"/>
    <property type="evidence" value="ECO:0007669"/>
    <property type="project" value="TreeGrafter"/>
</dbReference>
<proteinExistence type="predicted"/>
<name>A0A7I8W5N4_9ANNE</name>
<sequence length="496" mass="58286">MVSFKKITVPLGCIYLLILIKWLHLSKNSNLGSLNIHKIRHLLNDRGIIYSNEHDKLDLIKFLEDSGDLTEDSPYDRTGKTAANFPGENSNLEDAIQEMGKFVWLIKVHHGGKFDKILEKKWQEFINLNLSWPIKHGVYHCRKNNDMCRKKLWISSKIILILPPVSNHSKRHVFLSYSALFDLSIKDWMIRELSSNKELSVISDKMTLKSFADDKSPKILFALPFKHPPKYLHFLQMKYSHEIKFGYLNTTEWVAKKYLGSRRSQMRVYRNKSEYEYSRIIGEELSFNSLDYYLKTSVGSFGDITVAILIIFHLETILRILTFNGLSSIKDTIKWWENVVKVKTVKADYTNCLSYILGIRSKRLYGIVDIGYLELKRQRERLEEIERENLERERILQNILNVIAQFIPDFEFGVGEYDPKKTRDTDLSKKLTIVVPNKEQEGNTCFCGEQPKKGEFLQLNCKHIYHSKCIQDWYAYQNSCRLCREIIIRDEHLHEI</sequence>
<evidence type="ECO:0000259" key="6">
    <source>
        <dbReference type="PROSITE" id="PS50089"/>
    </source>
</evidence>
<dbReference type="Gene3D" id="3.30.40.10">
    <property type="entry name" value="Zinc/RING finger domain, C3HC4 (zinc finger)"/>
    <property type="match status" value="1"/>
</dbReference>
<dbReference type="OrthoDB" id="21204at2759"/>
<dbReference type="PROSITE" id="PS50089">
    <property type="entry name" value="ZF_RING_2"/>
    <property type="match status" value="1"/>
</dbReference>
<accession>A0A7I8W5N4</accession>
<dbReference type="Proteomes" id="UP000549394">
    <property type="component" value="Unassembled WGS sequence"/>
</dbReference>
<dbReference type="PANTHER" id="PTHR15302">
    <property type="entry name" value="E3 UBIQUITIN-PROTEIN LIGASE RNF103"/>
    <property type="match status" value="1"/>
</dbReference>
<comment type="caution">
    <text evidence="7">The sequence shown here is derived from an EMBL/GenBank/DDBJ whole genome shotgun (WGS) entry which is preliminary data.</text>
</comment>
<dbReference type="AlphaFoldDB" id="A0A7I8W5N4"/>